<dbReference type="STRING" id="1810919.A0A3D8SB95"/>
<sequence length="287" mass="29510">MPHFSLPIFIASTMTLATHTLAGLATTTHYSDGLQGACGCGNDLGTWDWSYGISKHIYTAAASQAIFDSGASDTTHWCGSGCGNCFRLTSTGVSTCETCGEGGEEGKSIVVMVTNLCPFRGNEEWCPSPGTLNPHGYGYHFDIMGGAGVFGDNVVVEFEEVACPRDAGFRWKTCECHPGLRDKDLSLDGGKHAMGAGVVGPDQARVFSVHGAPEPTAAAATATAPELAPGPASPVATLVKRIDIAQKPAEAELNVNPIEAAGALQKAVAESLGAITVQPAAPGSATV</sequence>
<accession>A0A3D8SB95</accession>
<dbReference type="Gene3D" id="2.40.40.10">
    <property type="entry name" value="RlpA-like domain"/>
    <property type="match status" value="1"/>
</dbReference>
<keyword evidence="4" id="KW-1185">Reference proteome</keyword>
<dbReference type="Proteomes" id="UP000256690">
    <property type="component" value="Unassembled WGS sequence"/>
</dbReference>
<dbReference type="PROSITE" id="PS50842">
    <property type="entry name" value="EXPANSIN_EG45"/>
    <property type="match status" value="1"/>
</dbReference>
<dbReference type="AlphaFoldDB" id="A0A3D8SB95"/>
<evidence type="ECO:0000313" key="3">
    <source>
        <dbReference type="EMBL" id="RDW83580.1"/>
    </source>
</evidence>
<dbReference type="OrthoDB" id="5823761at2759"/>
<dbReference type="SUPFAM" id="SSF50685">
    <property type="entry name" value="Barwin-like endoglucanases"/>
    <property type="match status" value="1"/>
</dbReference>
<dbReference type="RefSeq" id="XP_026604918.1">
    <property type="nucleotide sequence ID" value="XM_026745922.1"/>
</dbReference>
<evidence type="ECO:0000256" key="1">
    <source>
        <dbReference type="SAM" id="SignalP"/>
    </source>
</evidence>
<dbReference type="CDD" id="cd22278">
    <property type="entry name" value="DPBB_GH45_endoglucanase"/>
    <property type="match status" value="1"/>
</dbReference>
<dbReference type="Pfam" id="PF22514">
    <property type="entry name" value="EXPB1_D1"/>
    <property type="match status" value="1"/>
</dbReference>
<dbReference type="EMBL" id="PVWQ01000004">
    <property type="protein sequence ID" value="RDW83580.1"/>
    <property type="molecule type" value="Genomic_DNA"/>
</dbReference>
<comment type="caution">
    <text evidence="3">The sequence shown here is derived from an EMBL/GenBank/DDBJ whole genome shotgun (WGS) entry which is preliminary data.</text>
</comment>
<proteinExistence type="predicted"/>
<dbReference type="GeneID" id="38114276"/>
<name>A0A3D8SB95_9EURO</name>
<dbReference type="InterPro" id="IPR036908">
    <property type="entry name" value="RlpA-like_sf"/>
</dbReference>
<gene>
    <name evidence="3" type="ORF">DSM5745_03906</name>
</gene>
<dbReference type="InterPro" id="IPR007112">
    <property type="entry name" value="Expansin/allergen_DPBB_dom"/>
</dbReference>
<protein>
    <recommendedName>
        <fullName evidence="2">Expansin-like EG45 domain-containing protein</fullName>
    </recommendedName>
</protein>
<organism evidence="3 4">
    <name type="scientific">Aspergillus mulundensis</name>
    <dbReference type="NCBI Taxonomy" id="1810919"/>
    <lineage>
        <taxon>Eukaryota</taxon>
        <taxon>Fungi</taxon>
        <taxon>Dikarya</taxon>
        <taxon>Ascomycota</taxon>
        <taxon>Pezizomycotina</taxon>
        <taxon>Eurotiomycetes</taxon>
        <taxon>Eurotiomycetidae</taxon>
        <taxon>Eurotiales</taxon>
        <taxon>Aspergillaceae</taxon>
        <taxon>Aspergillus</taxon>
        <taxon>Aspergillus subgen. Nidulantes</taxon>
    </lineage>
</organism>
<feature type="domain" description="Expansin-like EG45" evidence="2">
    <location>
        <begin position="35"/>
        <end position="168"/>
    </location>
</feature>
<reference evidence="3 4" key="1">
    <citation type="journal article" date="2018" name="IMA Fungus">
        <title>IMA Genome-F 9: Draft genome sequence of Annulohypoxylon stygium, Aspergillus mulundensis, Berkeleyomyces basicola (syn. Thielaviopsis basicola), Ceratocystis smalleyi, two Cercospora beticola strains, Coleophoma cylindrospora, Fusarium fracticaudum, Phialophora cf. hyalina, and Morchella septimelata.</title>
        <authorList>
            <person name="Wingfield B.D."/>
            <person name="Bills G.F."/>
            <person name="Dong Y."/>
            <person name="Huang W."/>
            <person name="Nel W.J."/>
            <person name="Swalarsk-Parry B.S."/>
            <person name="Vaghefi N."/>
            <person name="Wilken P.M."/>
            <person name="An Z."/>
            <person name="de Beer Z.W."/>
            <person name="De Vos L."/>
            <person name="Chen L."/>
            <person name="Duong T.A."/>
            <person name="Gao Y."/>
            <person name="Hammerbacher A."/>
            <person name="Kikkert J.R."/>
            <person name="Li Y."/>
            <person name="Li H."/>
            <person name="Li K."/>
            <person name="Li Q."/>
            <person name="Liu X."/>
            <person name="Ma X."/>
            <person name="Naidoo K."/>
            <person name="Pethybridge S.J."/>
            <person name="Sun J."/>
            <person name="Steenkamp E.T."/>
            <person name="van der Nest M.A."/>
            <person name="van Wyk S."/>
            <person name="Wingfield M.J."/>
            <person name="Xiong C."/>
            <person name="Yue Q."/>
            <person name="Zhang X."/>
        </authorList>
    </citation>
    <scope>NUCLEOTIDE SEQUENCE [LARGE SCALE GENOMIC DNA]</scope>
    <source>
        <strain evidence="3 4">DSM 5745</strain>
    </source>
</reference>
<keyword evidence="1" id="KW-0732">Signal</keyword>
<feature type="chain" id="PRO_5017806673" description="Expansin-like EG45 domain-containing protein" evidence="1">
    <location>
        <begin position="18"/>
        <end position="287"/>
    </location>
</feature>
<evidence type="ECO:0000313" key="4">
    <source>
        <dbReference type="Proteomes" id="UP000256690"/>
    </source>
</evidence>
<evidence type="ECO:0000259" key="2">
    <source>
        <dbReference type="PROSITE" id="PS50842"/>
    </source>
</evidence>
<feature type="signal peptide" evidence="1">
    <location>
        <begin position="1"/>
        <end position="17"/>
    </location>
</feature>